<evidence type="ECO:0000313" key="3">
    <source>
        <dbReference type="Proteomes" id="UP001237642"/>
    </source>
</evidence>
<dbReference type="Proteomes" id="UP001237642">
    <property type="component" value="Unassembled WGS sequence"/>
</dbReference>
<dbReference type="AlphaFoldDB" id="A0AAD8MWS8"/>
<reference evidence="2" key="2">
    <citation type="submission" date="2023-05" db="EMBL/GenBank/DDBJ databases">
        <authorList>
            <person name="Schelkunov M.I."/>
        </authorList>
    </citation>
    <scope>NUCLEOTIDE SEQUENCE</scope>
    <source>
        <strain evidence="2">Hsosn_3</strain>
        <tissue evidence="2">Leaf</tissue>
    </source>
</reference>
<dbReference type="EMBL" id="JAUIZM010000004">
    <property type="protein sequence ID" value="KAK1387904.1"/>
    <property type="molecule type" value="Genomic_DNA"/>
</dbReference>
<keyword evidence="3" id="KW-1185">Reference proteome</keyword>
<organism evidence="2 3">
    <name type="scientific">Heracleum sosnowskyi</name>
    <dbReference type="NCBI Taxonomy" id="360622"/>
    <lineage>
        <taxon>Eukaryota</taxon>
        <taxon>Viridiplantae</taxon>
        <taxon>Streptophyta</taxon>
        <taxon>Embryophyta</taxon>
        <taxon>Tracheophyta</taxon>
        <taxon>Spermatophyta</taxon>
        <taxon>Magnoliopsida</taxon>
        <taxon>eudicotyledons</taxon>
        <taxon>Gunneridae</taxon>
        <taxon>Pentapetalae</taxon>
        <taxon>asterids</taxon>
        <taxon>campanulids</taxon>
        <taxon>Apiales</taxon>
        <taxon>Apiaceae</taxon>
        <taxon>Apioideae</taxon>
        <taxon>apioid superclade</taxon>
        <taxon>Tordylieae</taxon>
        <taxon>Tordyliinae</taxon>
        <taxon>Heracleum</taxon>
    </lineage>
</organism>
<evidence type="ECO:0000313" key="2">
    <source>
        <dbReference type="EMBL" id="KAK1387904.1"/>
    </source>
</evidence>
<protein>
    <submittedName>
        <fullName evidence="2">Uncharacterized protein</fullName>
    </submittedName>
</protein>
<reference evidence="2" key="1">
    <citation type="submission" date="2023-02" db="EMBL/GenBank/DDBJ databases">
        <title>Genome of toxic invasive species Heracleum sosnowskyi carries increased number of genes despite the absence of recent whole-genome duplications.</title>
        <authorList>
            <person name="Schelkunov M."/>
            <person name="Shtratnikova V."/>
            <person name="Makarenko M."/>
            <person name="Klepikova A."/>
            <person name="Omelchenko D."/>
            <person name="Novikova G."/>
            <person name="Obukhova E."/>
            <person name="Bogdanov V."/>
            <person name="Penin A."/>
            <person name="Logacheva M."/>
        </authorList>
    </citation>
    <scope>NUCLEOTIDE SEQUENCE</scope>
    <source>
        <strain evidence="2">Hsosn_3</strain>
        <tissue evidence="2">Leaf</tissue>
    </source>
</reference>
<accession>A0AAD8MWS8</accession>
<feature type="compositionally biased region" description="Polar residues" evidence="1">
    <location>
        <begin position="111"/>
        <end position="124"/>
    </location>
</feature>
<comment type="caution">
    <text evidence="2">The sequence shown here is derived from an EMBL/GenBank/DDBJ whole genome shotgun (WGS) entry which is preliminary data.</text>
</comment>
<feature type="region of interest" description="Disordered" evidence="1">
    <location>
        <begin position="108"/>
        <end position="130"/>
    </location>
</feature>
<evidence type="ECO:0000256" key="1">
    <source>
        <dbReference type="SAM" id="MobiDB-lite"/>
    </source>
</evidence>
<proteinExistence type="predicted"/>
<sequence>MHSPRLPPNCAVNQRCKFCKRGDSVQAEERWRWSLSACIPAVGLQSPEPPLPPLPCLHPLPPLTVVQSLRASSAIQPSLLVSRAMTSSVTNSCTTPCISYRYVHDHHPPQANRNSHVHMNTTKYHPSHKE</sequence>
<name>A0AAD8MWS8_9APIA</name>
<gene>
    <name evidence="2" type="ORF">POM88_016082</name>
</gene>